<evidence type="ECO:0000259" key="2">
    <source>
        <dbReference type="Pfam" id="PF18962"/>
    </source>
</evidence>
<dbReference type="Proteomes" id="UP000319848">
    <property type="component" value="Unassembled WGS sequence"/>
</dbReference>
<dbReference type="OrthoDB" id="9811934at2"/>
<evidence type="ECO:0000313" key="4">
    <source>
        <dbReference type="Proteomes" id="UP000319848"/>
    </source>
</evidence>
<evidence type="ECO:0000256" key="1">
    <source>
        <dbReference type="ARBA" id="ARBA00022729"/>
    </source>
</evidence>
<comment type="caution">
    <text evidence="3">The sequence shown here is derived from an EMBL/GenBank/DDBJ whole genome shotgun (WGS) entry which is preliminary data.</text>
</comment>
<dbReference type="AlphaFoldDB" id="V6SBE2"/>
<dbReference type="EMBL" id="VLKQ01000005">
    <property type="protein sequence ID" value="TWI12841.1"/>
    <property type="molecule type" value="Genomic_DNA"/>
</dbReference>
<dbReference type="RefSeq" id="WP_023569344.1">
    <property type="nucleotide sequence ID" value="NZ_AVBI01000001.1"/>
</dbReference>
<dbReference type="Pfam" id="PF18962">
    <property type="entry name" value="Por_Secre_tail"/>
    <property type="match status" value="1"/>
</dbReference>
<evidence type="ECO:0000313" key="3">
    <source>
        <dbReference type="EMBL" id="TWI12841.1"/>
    </source>
</evidence>
<dbReference type="PANTHER" id="PTHR42754:SF1">
    <property type="entry name" value="LIPOPROTEIN"/>
    <property type="match status" value="1"/>
</dbReference>
<proteinExistence type="predicted"/>
<feature type="domain" description="Secretion system C-terminal sorting" evidence="2">
    <location>
        <begin position="463"/>
        <end position="527"/>
    </location>
</feature>
<name>V6SBE2_9FLAO</name>
<organism evidence="3 4">
    <name type="scientific">Flavobacterium cauense R2A-7</name>
    <dbReference type="NCBI Taxonomy" id="1341154"/>
    <lineage>
        <taxon>Bacteria</taxon>
        <taxon>Pseudomonadati</taxon>
        <taxon>Bacteroidota</taxon>
        <taxon>Flavobacteriia</taxon>
        <taxon>Flavobacteriales</taxon>
        <taxon>Flavobacteriaceae</taxon>
        <taxon>Flavobacterium</taxon>
    </lineage>
</organism>
<dbReference type="InterPro" id="IPR026444">
    <property type="entry name" value="Secre_tail"/>
</dbReference>
<keyword evidence="4" id="KW-1185">Reference proteome</keyword>
<keyword evidence="1" id="KW-0732">Signal</keyword>
<dbReference type="NCBIfam" id="TIGR04183">
    <property type="entry name" value="Por_Secre_tail"/>
    <property type="match status" value="1"/>
</dbReference>
<reference evidence="3 4" key="1">
    <citation type="journal article" date="2015" name="Stand. Genomic Sci.">
        <title>Genomic Encyclopedia of Bacterial and Archaeal Type Strains, Phase III: the genomes of soil and plant-associated and newly described type strains.</title>
        <authorList>
            <person name="Whitman W.B."/>
            <person name="Woyke T."/>
            <person name="Klenk H.P."/>
            <person name="Zhou Y."/>
            <person name="Lilburn T.G."/>
            <person name="Beck B.J."/>
            <person name="De Vos P."/>
            <person name="Vandamme P."/>
            <person name="Eisen J.A."/>
            <person name="Garrity G."/>
            <person name="Hugenholtz P."/>
            <person name="Kyrpides N.C."/>
        </authorList>
    </citation>
    <scope>NUCLEOTIDE SEQUENCE [LARGE SCALE GENOMIC DNA]</scope>
    <source>
        <strain evidence="3 4">CGMCC 1.7270</strain>
    </source>
</reference>
<sequence>MKIITVFLFFVYSSMHSQAPAMDWMLRYGGTQLNYGFSLIPTLDGGFMIGGHSNSNASGIKTENLVGFDYDYWILKLNSVGAIEWQRDIGGGVINPFIDSMGDRLSDIQQASDGSYFLGGSSDSQIYGHKTEPCYGYYDYWVVKLDVSGNILWDKTLGGALGDGLTVLQPTPDGGCIAGGNSNSNVSGNKSENSRGGNDFWIVKLNASGQIEWQRTMGGSGNDILSSILETNSNEYLLGGWSDSNISGEKTENSKGSSDFWIVKINLSGTILWQKTIGGNSGDRLSSMTKSNNSILLAGDSSSNISGDKSENSRGLSDYWLVKIDNNGTLQWDKTYGGADSEDMFEVTPHSNGGYVVSGGTKSPSSGDKTDAFFGGTGDAWIIRIAENGSLLWQKAIGGSDGEALYNVITLPDQSIVLGGSTISPVSGNINVPGYGGLDYWLVKLQPETLGISYNEANQFSCYPNPTKEAVNLHFETPKEKISITVYNALLQKTQEMVFNNSNSATFMLKGTSGMYFVKVKTDNDRENLIKIIKK</sequence>
<protein>
    <submittedName>
        <fullName evidence="3">Putative secreted protein (Por secretion system target)</fullName>
    </submittedName>
</protein>
<dbReference type="STRING" id="1341154.FCR2A7T_01500"/>
<accession>V6SBE2</accession>
<gene>
    <name evidence="3" type="ORF">IP98_01315</name>
</gene>
<dbReference type="PANTHER" id="PTHR42754">
    <property type="entry name" value="ENDOGLUCANASE"/>
    <property type="match status" value="1"/>
</dbReference>